<evidence type="ECO:0000313" key="2">
    <source>
        <dbReference type="EMBL" id="KHS43964.1"/>
    </source>
</evidence>
<sequence>MIGQPFGRAGTSASAIPQGRRSDARVRLHLPARLILLTSVQSCILEDLSATGAALIPEEGLPPVGASAILQCEHIEAFGQIRWARYGRCGVMFEEKLPLSQVIALRHFSDNFEQTERERHKERARAWVQGKSRIV</sequence>
<comment type="caution">
    <text evidence="2">The sequence shown here is derived from an EMBL/GenBank/DDBJ whole genome shotgun (WGS) entry which is preliminary data.</text>
</comment>
<protein>
    <recommendedName>
        <fullName evidence="1">PilZ domain-containing protein</fullName>
    </recommendedName>
</protein>
<dbReference type="Pfam" id="PF07238">
    <property type="entry name" value="PilZ"/>
    <property type="match status" value="1"/>
</dbReference>
<keyword evidence="3" id="KW-1185">Reference proteome</keyword>
<reference evidence="2 3" key="1">
    <citation type="submission" date="2014-10" db="EMBL/GenBank/DDBJ databases">
        <title>Draft genome sequence of Novosphingobium subterraneum DSM 12447.</title>
        <authorList>
            <person name="Gan H.M."/>
            <person name="Gan H.Y."/>
            <person name="Savka M.A."/>
        </authorList>
    </citation>
    <scope>NUCLEOTIDE SEQUENCE [LARGE SCALE GENOMIC DNA]</scope>
    <source>
        <strain evidence="2 3">DSM 12447</strain>
    </source>
</reference>
<evidence type="ECO:0000313" key="3">
    <source>
        <dbReference type="Proteomes" id="UP000031338"/>
    </source>
</evidence>
<evidence type="ECO:0000259" key="1">
    <source>
        <dbReference type="Pfam" id="PF07238"/>
    </source>
</evidence>
<dbReference type="Proteomes" id="UP000031338">
    <property type="component" value="Unassembled WGS sequence"/>
</dbReference>
<dbReference type="SUPFAM" id="SSF141371">
    <property type="entry name" value="PilZ domain-like"/>
    <property type="match status" value="1"/>
</dbReference>
<dbReference type="InterPro" id="IPR009875">
    <property type="entry name" value="PilZ_domain"/>
</dbReference>
<dbReference type="RefSeq" id="WP_052242589.1">
    <property type="nucleotide sequence ID" value="NZ_JBNNWK010000004.1"/>
</dbReference>
<accession>A0A0B8ZCM1</accession>
<gene>
    <name evidence="2" type="ORF">NJ75_03366</name>
</gene>
<dbReference type="Gene3D" id="2.40.10.220">
    <property type="entry name" value="predicted glycosyltransferase like domains"/>
    <property type="match status" value="1"/>
</dbReference>
<dbReference type="STRING" id="48936.NJ75_03366"/>
<dbReference type="GO" id="GO:0035438">
    <property type="term" value="F:cyclic-di-GMP binding"/>
    <property type="evidence" value="ECO:0007669"/>
    <property type="project" value="InterPro"/>
</dbReference>
<name>A0A0B8ZCM1_9SPHN</name>
<organism evidence="2 3">
    <name type="scientific">Novosphingobium subterraneum</name>
    <dbReference type="NCBI Taxonomy" id="48936"/>
    <lineage>
        <taxon>Bacteria</taxon>
        <taxon>Pseudomonadati</taxon>
        <taxon>Pseudomonadota</taxon>
        <taxon>Alphaproteobacteria</taxon>
        <taxon>Sphingomonadales</taxon>
        <taxon>Sphingomonadaceae</taxon>
        <taxon>Novosphingobium</taxon>
    </lineage>
</organism>
<proteinExistence type="predicted"/>
<dbReference type="PATRIC" id="fig|48936.3.peg.3389"/>
<dbReference type="AlphaFoldDB" id="A0A0B8ZCM1"/>
<feature type="domain" description="PilZ" evidence="1">
    <location>
        <begin position="20"/>
        <end position="108"/>
    </location>
</feature>
<dbReference type="EMBL" id="JRVC01000019">
    <property type="protein sequence ID" value="KHS43964.1"/>
    <property type="molecule type" value="Genomic_DNA"/>
</dbReference>